<dbReference type="AlphaFoldDB" id="W9V8C1"/>
<keyword evidence="4 10" id="KW-1134">Transmembrane beta strand</keyword>
<dbReference type="Gene3D" id="2.170.130.10">
    <property type="entry name" value="TonB-dependent receptor, plug domain"/>
    <property type="match status" value="1"/>
</dbReference>
<keyword evidence="16" id="KW-1185">Reference proteome</keyword>
<feature type="domain" description="TonB-dependent receptor plug" evidence="14">
    <location>
        <begin position="72"/>
        <end position="171"/>
    </location>
</feature>
<proteinExistence type="inferred from homology"/>
<dbReference type="PANTHER" id="PTHR32552:SF82">
    <property type="entry name" value="FCUA PROTEIN"/>
    <property type="match status" value="1"/>
</dbReference>
<dbReference type="eggNOG" id="COG4774">
    <property type="taxonomic scope" value="Bacteria"/>
</dbReference>
<keyword evidence="6 11" id="KW-0798">TonB box</keyword>
<keyword evidence="3 10" id="KW-0813">Transport</keyword>
<dbReference type="InterPro" id="IPR000531">
    <property type="entry name" value="Beta-barrel_TonB"/>
</dbReference>
<evidence type="ECO:0000256" key="7">
    <source>
        <dbReference type="ARBA" id="ARBA00023136"/>
    </source>
</evidence>
<evidence type="ECO:0000256" key="11">
    <source>
        <dbReference type="RuleBase" id="RU003357"/>
    </source>
</evidence>
<dbReference type="STRING" id="1249627.D779_1037"/>
<dbReference type="GO" id="GO:0009279">
    <property type="term" value="C:cell outer membrane"/>
    <property type="evidence" value="ECO:0007669"/>
    <property type="project" value="UniProtKB-SubCell"/>
</dbReference>
<dbReference type="RefSeq" id="WP_081763383.1">
    <property type="nucleotide sequence ID" value="NZ_AONC01000021.1"/>
</dbReference>
<keyword evidence="8 15" id="KW-0675">Receptor</keyword>
<dbReference type="PATRIC" id="fig|1249627.3.peg.1488"/>
<dbReference type="GO" id="GO:0038023">
    <property type="term" value="F:signaling receptor activity"/>
    <property type="evidence" value="ECO:0007669"/>
    <property type="project" value="InterPro"/>
</dbReference>
<evidence type="ECO:0000313" key="15">
    <source>
        <dbReference type="EMBL" id="EXJ15813.1"/>
    </source>
</evidence>
<sequence length="715" mass="77102">MQSFRPSHTAQAVALALLSLTGSATRSALGASSTPTLPEVLVISQTDLDEGSAETGYRTVTATAGPLGRIPLQDTPYSINVTPSALFENRAAHTVSDALKTNPTVATLMEPTGYSTLSRVMIRGFTAADQSDMRDGLVDRSFTYVPLENVERIEVLNGLSGFLYGFSSLGGSLNYVGKQPTEELMASAAVGRYGSGINYLHADAGGPIDAEGRWGFRVNAYGETGGGYIEGNEQERTLASAVLSYALTPDTLVRADVWHQELSMQGIQTYIGLAKGVPVPDASDFDPETQYGQDWTYNKSGKTLAGLSVESALTDALKLRTAYRYGEMWREYQFVGATLTDTRGNYSEKLTKSPRQVERTHAYYALMDAEFATGAIDHSLTFGFTGTSYVYTRGNDISLTLGDSNIDARVEYADPELVAGPTNVWYAQDFRNWVIGDRIEFSDAWSALIGVTRAGIRLHRWGEGSALSRSDYAQHQVTPSYALMFKPIPSVTTYASYIEGVTNGGSAPSGAANAYEILDPSVAEQYELGAKASLGGMELTAALFRIDQVNAYLDPSDNVYKQDGREVHEGIELTATGKLTDRLTLVGGFTLMNAEVTKAENDPSIEGKTPVNVPERQARLYLEYGLPQVAGLTLTGGLNYSGERPVDAANTDALDGATTVDLGLRYETRAGGRGLALNLNVSNVFDTDYWSYYRSGDGLLLGAPRLVALTAKVYL</sequence>
<dbReference type="InterPro" id="IPR012910">
    <property type="entry name" value="Plug_dom"/>
</dbReference>
<gene>
    <name evidence="15" type="ORF">D779_1037</name>
</gene>
<dbReference type="PROSITE" id="PS52016">
    <property type="entry name" value="TONB_DEPENDENT_REC_3"/>
    <property type="match status" value="1"/>
</dbReference>
<dbReference type="OrthoDB" id="8732650at2"/>
<keyword evidence="7 10" id="KW-0472">Membrane</keyword>
<dbReference type="InterPro" id="IPR039426">
    <property type="entry name" value="TonB-dep_rcpt-like"/>
</dbReference>
<keyword evidence="9 10" id="KW-0998">Cell outer membrane</keyword>
<feature type="chain" id="PRO_5004933883" evidence="12">
    <location>
        <begin position="25"/>
        <end position="715"/>
    </location>
</feature>
<evidence type="ECO:0000256" key="10">
    <source>
        <dbReference type="PROSITE-ProRule" id="PRU01360"/>
    </source>
</evidence>
<evidence type="ECO:0000259" key="14">
    <source>
        <dbReference type="Pfam" id="PF07715"/>
    </source>
</evidence>
<dbReference type="Proteomes" id="UP000019460">
    <property type="component" value="Unassembled WGS sequence"/>
</dbReference>
<feature type="signal peptide" evidence="12">
    <location>
        <begin position="1"/>
        <end position="24"/>
    </location>
</feature>
<evidence type="ECO:0000256" key="9">
    <source>
        <dbReference type="ARBA" id="ARBA00023237"/>
    </source>
</evidence>
<evidence type="ECO:0000256" key="5">
    <source>
        <dbReference type="ARBA" id="ARBA00022692"/>
    </source>
</evidence>
<name>W9V8C1_9GAMM</name>
<dbReference type="Gene3D" id="2.40.170.20">
    <property type="entry name" value="TonB-dependent receptor, beta-barrel domain"/>
    <property type="match status" value="1"/>
</dbReference>
<dbReference type="PANTHER" id="PTHR32552">
    <property type="entry name" value="FERRICHROME IRON RECEPTOR-RELATED"/>
    <property type="match status" value="1"/>
</dbReference>
<accession>W9V8C1</accession>
<reference evidence="15 16" key="1">
    <citation type="submission" date="2012-11" db="EMBL/GenBank/DDBJ databases">
        <title>Genome assembly of Thiorhodococcus sp. AK35.</title>
        <authorList>
            <person name="Nupur N."/>
            <person name="Khatri I."/>
            <person name="Subramanian S."/>
            <person name="Pinnaka A."/>
        </authorList>
    </citation>
    <scope>NUCLEOTIDE SEQUENCE [LARGE SCALE GENOMIC DNA]</scope>
    <source>
        <strain evidence="15 16">AK35</strain>
    </source>
</reference>
<dbReference type="EMBL" id="AONC01000021">
    <property type="protein sequence ID" value="EXJ15813.1"/>
    <property type="molecule type" value="Genomic_DNA"/>
</dbReference>
<dbReference type="InterPro" id="IPR037066">
    <property type="entry name" value="Plug_dom_sf"/>
</dbReference>
<evidence type="ECO:0000256" key="3">
    <source>
        <dbReference type="ARBA" id="ARBA00022448"/>
    </source>
</evidence>
<evidence type="ECO:0000256" key="2">
    <source>
        <dbReference type="ARBA" id="ARBA00009810"/>
    </source>
</evidence>
<evidence type="ECO:0000313" key="16">
    <source>
        <dbReference type="Proteomes" id="UP000019460"/>
    </source>
</evidence>
<organism evidence="15 16">
    <name type="scientific">Imhoffiella purpurea</name>
    <dbReference type="NCBI Taxonomy" id="1249627"/>
    <lineage>
        <taxon>Bacteria</taxon>
        <taxon>Pseudomonadati</taxon>
        <taxon>Pseudomonadota</taxon>
        <taxon>Gammaproteobacteria</taxon>
        <taxon>Chromatiales</taxon>
        <taxon>Chromatiaceae</taxon>
        <taxon>Imhoffiella</taxon>
    </lineage>
</organism>
<keyword evidence="12" id="KW-0732">Signal</keyword>
<evidence type="ECO:0000256" key="6">
    <source>
        <dbReference type="ARBA" id="ARBA00023077"/>
    </source>
</evidence>
<comment type="caution">
    <text evidence="15">The sequence shown here is derived from an EMBL/GenBank/DDBJ whole genome shotgun (WGS) entry which is preliminary data.</text>
</comment>
<comment type="subcellular location">
    <subcellularLocation>
        <location evidence="1 10">Cell outer membrane</location>
        <topology evidence="1 10">Multi-pass membrane protein</topology>
    </subcellularLocation>
</comment>
<dbReference type="GO" id="GO:0015344">
    <property type="term" value="F:siderophore uptake transmembrane transporter activity"/>
    <property type="evidence" value="ECO:0007669"/>
    <property type="project" value="TreeGrafter"/>
</dbReference>
<evidence type="ECO:0000256" key="12">
    <source>
        <dbReference type="SAM" id="SignalP"/>
    </source>
</evidence>
<keyword evidence="5 10" id="KW-0812">Transmembrane</keyword>
<dbReference type="GO" id="GO:0015891">
    <property type="term" value="P:siderophore transport"/>
    <property type="evidence" value="ECO:0007669"/>
    <property type="project" value="InterPro"/>
</dbReference>
<feature type="domain" description="TonB-dependent receptor-like beta-barrel" evidence="13">
    <location>
        <begin position="280"/>
        <end position="684"/>
    </location>
</feature>
<dbReference type="CDD" id="cd01347">
    <property type="entry name" value="ligand_gated_channel"/>
    <property type="match status" value="1"/>
</dbReference>
<evidence type="ECO:0000256" key="8">
    <source>
        <dbReference type="ARBA" id="ARBA00023170"/>
    </source>
</evidence>
<dbReference type="Pfam" id="PF00593">
    <property type="entry name" value="TonB_dep_Rec_b-barrel"/>
    <property type="match status" value="1"/>
</dbReference>
<comment type="similarity">
    <text evidence="2 10 11">Belongs to the TonB-dependent receptor family.</text>
</comment>
<protein>
    <submittedName>
        <fullName evidence="15">Ferrichrome-iron receptor</fullName>
    </submittedName>
</protein>
<dbReference type="NCBIfam" id="TIGR01783">
    <property type="entry name" value="TonB-siderophor"/>
    <property type="match status" value="1"/>
</dbReference>
<dbReference type="Pfam" id="PF07715">
    <property type="entry name" value="Plug"/>
    <property type="match status" value="1"/>
</dbReference>
<evidence type="ECO:0000256" key="4">
    <source>
        <dbReference type="ARBA" id="ARBA00022452"/>
    </source>
</evidence>
<dbReference type="InterPro" id="IPR036942">
    <property type="entry name" value="Beta-barrel_TonB_sf"/>
</dbReference>
<evidence type="ECO:0000256" key="1">
    <source>
        <dbReference type="ARBA" id="ARBA00004571"/>
    </source>
</evidence>
<dbReference type="SUPFAM" id="SSF56935">
    <property type="entry name" value="Porins"/>
    <property type="match status" value="1"/>
</dbReference>
<dbReference type="InterPro" id="IPR010105">
    <property type="entry name" value="TonB_sidphr_rcpt"/>
</dbReference>
<evidence type="ECO:0000259" key="13">
    <source>
        <dbReference type="Pfam" id="PF00593"/>
    </source>
</evidence>